<organism evidence="1 2">
    <name type="scientific">Chaetomium tenue</name>
    <dbReference type="NCBI Taxonomy" id="1854479"/>
    <lineage>
        <taxon>Eukaryota</taxon>
        <taxon>Fungi</taxon>
        <taxon>Dikarya</taxon>
        <taxon>Ascomycota</taxon>
        <taxon>Pezizomycotina</taxon>
        <taxon>Sordariomycetes</taxon>
        <taxon>Sordariomycetidae</taxon>
        <taxon>Sordariales</taxon>
        <taxon>Chaetomiaceae</taxon>
        <taxon>Chaetomium</taxon>
    </lineage>
</organism>
<gene>
    <name evidence="1" type="ORF">F5144DRAFT_495948</name>
</gene>
<evidence type="ECO:0000313" key="2">
    <source>
        <dbReference type="Proteomes" id="UP000724584"/>
    </source>
</evidence>
<keyword evidence="2" id="KW-1185">Reference proteome</keyword>
<name>A0ACB7NZV3_9PEZI</name>
<sequence>MSPVLNIVLFGSDDSGHKFHFQAVLKLYDRRFGERLRRYRGEHVPHTVERELAFQSFVRRGMMDRFLGGKEEGLEAEGGQNQGGKLDETGKPISLQDDLPPHNECIDLEPNAEFEAAVWEECERNFNCETQAYERLKDLQGKLIPRMYAHVRLVSPIPNVPHDLLNSSDTAQYFEVKGVILQRVAGYPLYELPTSPQAPSDMGLWPDIVQAAVDAVHTIDRRGVLNNNCAPYNIVVDSRSHTPFIIDFASCWFKERLIRQWRDNGVMGDDDDPDIEYWEKVVTVNNEGAIGAVMAARLRQMKGLELNFRYPNSQKILEDMKRSKGIESTKDRAGTGGWKILYS</sequence>
<protein>
    <submittedName>
        <fullName evidence="1">Uncharacterized protein</fullName>
    </submittedName>
</protein>
<dbReference type="EMBL" id="JAGIZQ010000006">
    <property type="protein sequence ID" value="KAH6622810.1"/>
    <property type="molecule type" value="Genomic_DNA"/>
</dbReference>
<accession>A0ACB7NZV3</accession>
<proteinExistence type="predicted"/>
<comment type="caution">
    <text evidence="1">The sequence shown here is derived from an EMBL/GenBank/DDBJ whole genome shotgun (WGS) entry which is preliminary data.</text>
</comment>
<reference evidence="1 2" key="1">
    <citation type="journal article" date="2021" name="Nat. Commun.">
        <title>Genetic determinants of endophytism in the Arabidopsis root mycobiome.</title>
        <authorList>
            <person name="Mesny F."/>
            <person name="Miyauchi S."/>
            <person name="Thiergart T."/>
            <person name="Pickel B."/>
            <person name="Atanasova L."/>
            <person name="Karlsson M."/>
            <person name="Huettel B."/>
            <person name="Barry K.W."/>
            <person name="Haridas S."/>
            <person name="Chen C."/>
            <person name="Bauer D."/>
            <person name="Andreopoulos W."/>
            <person name="Pangilinan J."/>
            <person name="LaButti K."/>
            <person name="Riley R."/>
            <person name="Lipzen A."/>
            <person name="Clum A."/>
            <person name="Drula E."/>
            <person name="Henrissat B."/>
            <person name="Kohler A."/>
            <person name="Grigoriev I.V."/>
            <person name="Martin F.M."/>
            <person name="Hacquard S."/>
        </authorList>
    </citation>
    <scope>NUCLEOTIDE SEQUENCE [LARGE SCALE GENOMIC DNA]</scope>
    <source>
        <strain evidence="1 2">MPI-SDFR-AT-0079</strain>
    </source>
</reference>
<dbReference type="Proteomes" id="UP000724584">
    <property type="component" value="Unassembled WGS sequence"/>
</dbReference>
<evidence type="ECO:0000313" key="1">
    <source>
        <dbReference type="EMBL" id="KAH6622810.1"/>
    </source>
</evidence>